<proteinExistence type="inferred from homology"/>
<dbReference type="RefSeq" id="WP_336544679.1">
    <property type="nucleotide sequence ID" value="NZ_JBBBDM010000002.1"/>
</dbReference>
<dbReference type="Proteomes" id="UP001367771">
    <property type="component" value="Unassembled WGS sequence"/>
</dbReference>
<evidence type="ECO:0000256" key="3">
    <source>
        <dbReference type="SAM" id="MobiDB-lite"/>
    </source>
</evidence>
<gene>
    <name evidence="4" type="ORF">V8201_05400</name>
</gene>
<comment type="caution">
    <text evidence="4">The sequence shown here is derived from an EMBL/GenBank/DDBJ whole genome shotgun (WGS) entry which is preliminary data.</text>
</comment>
<dbReference type="Pfam" id="PF04966">
    <property type="entry name" value="OprB"/>
    <property type="match status" value="1"/>
</dbReference>
<dbReference type="PANTHER" id="PTHR37944:SF1">
    <property type="entry name" value="PORIN B"/>
    <property type="match status" value="1"/>
</dbReference>
<sequence>MAVGCGVGPAAAQDLAAGPATVPPPQQQEESRGDSGIRLALGYTGEAATNVRGGLHRDAAYAGQVYLGVDADLGRLAGVDGGTLHLAVTDRHGSNLSAIAIGNNTSVQEIWGTQNVHLAILTYEQRLLHDRLTVEAGRSQANLYFLNAPVYCQFQTNSACGNPTFIFKVSNFTYFPASSWMARARLSLGGTVYAHAGVFEVNPDRRRPGDHGIAFGTGGATGVIIPYELGIAADGASVRRPHHYAIGGWLDHADYDDPLRDDQGGIAITSGRPAAIRHGRSGWFARFDQMLTRPDPTSLRGLTLFGVAMTNIEGRTSETHFLELGLSYAGLLPGRERDTLGFVINDQRFSDLALGAMRAARRTTGGSAEVPRHQYMMELAYGAQLGPAVRLSPNLQYIVHPDQSGAPFRPRDIPDALVLGLKFTVDAPAWLVRPAR</sequence>
<dbReference type="Gene3D" id="2.40.160.180">
    <property type="entry name" value="Carbohydrate-selective porin OprB"/>
    <property type="match status" value="1"/>
</dbReference>
<evidence type="ECO:0000313" key="4">
    <source>
        <dbReference type="EMBL" id="MEI5686513.1"/>
    </source>
</evidence>
<comment type="similarity">
    <text evidence="1 2">Belongs to the OprB family.</text>
</comment>
<feature type="region of interest" description="Disordered" evidence="3">
    <location>
        <begin position="15"/>
        <end position="34"/>
    </location>
</feature>
<dbReference type="InterPro" id="IPR038673">
    <property type="entry name" value="OprB_sf"/>
</dbReference>
<accession>A0ABU8H098</accession>
<name>A0ABU8H098_9SPHN</name>
<organism evidence="4 5">
    <name type="scientific">Sphingomonas kyungheensis</name>
    <dbReference type="NCBI Taxonomy" id="1069987"/>
    <lineage>
        <taxon>Bacteria</taxon>
        <taxon>Pseudomonadati</taxon>
        <taxon>Pseudomonadota</taxon>
        <taxon>Alphaproteobacteria</taxon>
        <taxon>Sphingomonadales</taxon>
        <taxon>Sphingomonadaceae</taxon>
        <taxon>Sphingomonas</taxon>
    </lineage>
</organism>
<protein>
    <submittedName>
        <fullName evidence="4">Carbohydrate porin</fullName>
    </submittedName>
</protein>
<reference evidence="4 5" key="1">
    <citation type="journal article" date="2013" name="Int. J. Syst. Evol. Microbiol.">
        <title>Sphingomonas kyungheensis sp. nov., a bacterium with ginsenoside-converting activity isolated from soil of a ginseng field.</title>
        <authorList>
            <person name="Son H.M."/>
            <person name="Yang J.E."/>
            <person name="Park Y."/>
            <person name="Han C.K."/>
            <person name="Kim S.G."/>
            <person name="Kook M."/>
            <person name="Yi T.H."/>
        </authorList>
    </citation>
    <scope>NUCLEOTIDE SEQUENCE [LARGE SCALE GENOMIC DNA]</scope>
    <source>
        <strain evidence="4 5">LMG 26582</strain>
    </source>
</reference>
<dbReference type="InterPro" id="IPR052932">
    <property type="entry name" value="OprB_Porin"/>
</dbReference>
<dbReference type="InterPro" id="IPR007049">
    <property type="entry name" value="Carb-sel_porin_OprB"/>
</dbReference>
<evidence type="ECO:0000256" key="1">
    <source>
        <dbReference type="ARBA" id="ARBA00008769"/>
    </source>
</evidence>
<evidence type="ECO:0000256" key="2">
    <source>
        <dbReference type="RuleBase" id="RU363072"/>
    </source>
</evidence>
<keyword evidence="5" id="KW-1185">Reference proteome</keyword>
<dbReference type="EMBL" id="JBBBDM010000002">
    <property type="protein sequence ID" value="MEI5686513.1"/>
    <property type="molecule type" value="Genomic_DNA"/>
</dbReference>
<evidence type="ECO:0000313" key="5">
    <source>
        <dbReference type="Proteomes" id="UP001367771"/>
    </source>
</evidence>
<dbReference type="PANTHER" id="PTHR37944">
    <property type="entry name" value="PORIN B"/>
    <property type="match status" value="1"/>
</dbReference>